<comment type="caution">
    <text evidence="1">The sequence shown here is derived from an EMBL/GenBank/DDBJ whole genome shotgun (WGS) entry which is preliminary data.</text>
</comment>
<evidence type="ECO:0008006" key="3">
    <source>
        <dbReference type="Google" id="ProtNLM"/>
    </source>
</evidence>
<reference evidence="2" key="1">
    <citation type="journal article" date="2019" name="bioRxiv">
        <title>Genomics, evolutionary history and diagnostics of the Alternaria alternata species group including apple and Asian pear pathotypes.</title>
        <authorList>
            <person name="Armitage A.D."/>
            <person name="Cockerton H.M."/>
            <person name="Sreenivasaprasad S."/>
            <person name="Woodhall J.W."/>
            <person name="Lane C.R."/>
            <person name="Harrison R.J."/>
            <person name="Clarkson J.P."/>
        </authorList>
    </citation>
    <scope>NUCLEOTIDE SEQUENCE [LARGE SCALE GENOMIC DNA]</scope>
    <source>
        <strain evidence="2">FERA 1177</strain>
    </source>
</reference>
<name>A0A4Q4N527_ALTAL</name>
<dbReference type="EMBL" id="PDXD01000043">
    <property type="protein sequence ID" value="RYN70141.1"/>
    <property type="molecule type" value="Genomic_DNA"/>
</dbReference>
<dbReference type="AlphaFoldDB" id="A0A4Q4N527"/>
<dbReference type="Proteomes" id="UP000291422">
    <property type="component" value="Unassembled WGS sequence"/>
</dbReference>
<sequence length="61" mass="6880">MSLVDKLDMTWFLEKEWGAEAGNMLVSVCGSPMFEQRARKVIKSSAHEIDFRGSVFQPSNS</sequence>
<proteinExistence type="predicted"/>
<evidence type="ECO:0000313" key="2">
    <source>
        <dbReference type="Proteomes" id="UP000291422"/>
    </source>
</evidence>
<protein>
    <recommendedName>
        <fullName evidence="3">Ferric reductase NAD binding domain-containing protein</fullName>
    </recommendedName>
</protein>
<evidence type="ECO:0000313" key="1">
    <source>
        <dbReference type="EMBL" id="RYN70141.1"/>
    </source>
</evidence>
<organism evidence="1 2">
    <name type="scientific">Alternaria alternata</name>
    <name type="common">Alternaria rot fungus</name>
    <name type="synonym">Torula alternata</name>
    <dbReference type="NCBI Taxonomy" id="5599"/>
    <lineage>
        <taxon>Eukaryota</taxon>
        <taxon>Fungi</taxon>
        <taxon>Dikarya</taxon>
        <taxon>Ascomycota</taxon>
        <taxon>Pezizomycotina</taxon>
        <taxon>Dothideomycetes</taxon>
        <taxon>Pleosporomycetidae</taxon>
        <taxon>Pleosporales</taxon>
        <taxon>Pleosporineae</taxon>
        <taxon>Pleosporaceae</taxon>
        <taxon>Alternaria</taxon>
        <taxon>Alternaria sect. Alternaria</taxon>
        <taxon>Alternaria alternata complex</taxon>
    </lineage>
</organism>
<accession>A0A4Q4N527</accession>
<gene>
    <name evidence="1" type="ORF">AA0117_g10723</name>
</gene>